<feature type="domain" description="Type II secretion system protein GspF" evidence="8">
    <location>
        <begin position="292"/>
        <end position="414"/>
    </location>
</feature>
<feature type="transmembrane region" description="Helical" evidence="7">
    <location>
        <begin position="395"/>
        <end position="416"/>
    </location>
</feature>
<dbReference type="PANTHER" id="PTHR30012:SF4">
    <property type="entry name" value="MSHA BIOGENESIS PROTEIN MSHG"/>
    <property type="match status" value="1"/>
</dbReference>
<dbReference type="PRINTS" id="PR00812">
    <property type="entry name" value="BCTERIALGSPF"/>
</dbReference>
<comment type="caution">
    <text evidence="9">The sequence shown here is derived from an EMBL/GenBank/DDBJ whole genome shotgun (WGS) entry which is preliminary data.</text>
</comment>
<name>A0ABV7ZX70_9GAMM</name>
<keyword evidence="5 7" id="KW-1133">Transmembrane helix</keyword>
<dbReference type="Proteomes" id="UP001595617">
    <property type="component" value="Unassembled WGS sequence"/>
</dbReference>
<evidence type="ECO:0000313" key="10">
    <source>
        <dbReference type="Proteomes" id="UP001595617"/>
    </source>
</evidence>
<evidence type="ECO:0000256" key="6">
    <source>
        <dbReference type="ARBA" id="ARBA00023136"/>
    </source>
</evidence>
<dbReference type="InterPro" id="IPR018076">
    <property type="entry name" value="T2SS_GspF_dom"/>
</dbReference>
<dbReference type="Pfam" id="PF00482">
    <property type="entry name" value="T2SSF"/>
    <property type="match status" value="2"/>
</dbReference>
<keyword evidence="6 7" id="KW-0472">Membrane</keyword>
<sequence length="425" mass="46259">MPHFAIKGRDDNGHMVNSVLEARSMDAVLDELKRQRIIPVSITPTKQGKRSASVSNNVSTGDARAGFSWLALFKRLNQKPITADDLILFCRQMYALTRSGIPLLRAIGGLAEATQNPRLAGVLKDVGRTLTAGNPLATALAQHPKIFPPIFLALVSMGESTGRLDTSFKQLITHLELEKNTKRQMKSATRYPTFVVIALVVAVSVINVFVVPNFANVFDRLGEDLPIFTRILLESSNFTVQNGPFILAGAVAAFLGWRQYSHTEQGALKRDQWKLYLPLVGSVFRRVAMSRFTRSFAMMMDAGVPILQALSVSARTTDNAYIGSKIEAMAASIERGESLLAVAKGSGLFNALLLQMIGVGEETGNLAELLRDIADFYGQEVEHDLKNMSQAIEPILIFAMGGLVLILALGIFLPMWDLSAGAGGL</sequence>
<feature type="domain" description="Type II secretion system protein GspF" evidence="8">
    <location>
        <begin position="89"/>
        <end position="212"/>
    </location>
</feature>
<evidence type="ECO:0000256" key="3">
    <source>
        <dbReference type="ARBA" id="ARBA00022475"/>
    </source>
</evidence>
<feature type="transmembrane region" description="Helical" evidence="7">
    <location>
        <begin position="191"/>
        <end position="218"/>
    </location>
</feature>
<dbReference type="EMBL" id="JBHRYR010000002">
    <property type="protein sequence ID" value="MFC3851941.1"/>
    <property type="molecule type" value="Genomic_DNA"/>
</dbReference>
<comment type="similarity">
    <text evidence="2">Belongs to the GSP F family.</text>
</comment>
<organism evidence="9 10">
    <name type="scientific">Saccharospirillum mangrovi</name>
    <dbReference type="NCBI Taxonomy" id="2161747"/>
    <lineage>
        <taxon>Bacteria</taxon>
        <taxon>Pseudomonadati</taxon>
        <taxon>Pseudomonadota</taxon>
        <taxon>Gammaproteobacteria</taxon>
        <taxon>Oceanospirillales</taxon>
        <taxon>Saccharospirillaceae</taxon>
        <taxon>Saccharospirillum</taxon>
    </lineage>
</organism>
<evidence type="ECO:0000259" key="8">
    <source>
        <dbReference type="Pfam" id="PF00482"/>
    </source>
</evidence>
<gene>
    <name evidence="9" type="ORF">ACFOOG_03755</name>
</gene>
<comment type="subcellular location">
    <subcellularLocation>
        <location evidence="1">Cell membrane</location>
        <topology evidence="1">Multi-pass membrane protein</topology>
    </subcellularLocation>
</comment>
<dbReference type="InterPro" id="IPR042094">
    <property type="entry name" value="T2SS_GspF_sf"/>
</dbReference>
<protein>
    <submittedName>
        <fullName evidence="9">Type II secretion system F family protein</fullName>
    </submittedName>
</protein>
<dbReference type="RefSeq" id="WP_380693510.1">
    <property type="nucleotide sequence ID" value="NZ_JBHRYR010000002.1"/>
</dbReference>
<evidence type="ECO:0000256" key="5">
    <source>
        <dbReference type="ARBA" id="ARBA00022989"/>
    </source>
</evidence>
<dbReference type="PANTHER" id="PTHR30012">
    <property type="entry name" value="GENERAL SECRETION PATHWAY PROTEIN"/>
    <property type="match status" value="1"/>
</dbReference>
<evidence type="ECO:0000256" key="7">
    <source>
        <dbReference type="SAM" id="Phobius"/>
    </source>
</evidence>
<reference evidence="10" key="1">
    <citation type="journal article" date="2019" name="Int. J. Syst. Evol. Microbiol.">
        <title>The Global Catalogue of Microorganisms (GCM) 10K type strain sequencing project: providing services to taxonomists for standard genome sequencing and annotation.</title>
        <authorList>
            <consortium name="The Broad Institute Genomics Platform"/>
            <consortium name="The Broad Institute Genome Sequencing Center for Infectious Disease"/>
            <person name="Wu L."/>
            <person name="Ma J."/>
        </authorList>
    </citation>
    <scope>NUCLEOTIDE SEQUENCE [LARGE SCALE GENOMIC DNA]</scope>
    <source>
        <strain evidence="10">IBRC 10765</strain>
    </source>
</reference>
<keyword evidence="10" id="KW-1185">Reference proteome</keyword>
<dbReference type="InterPro" id="IPR003004">
    <property type="entry name" value="GspF/PilC"/>
</dbReference>
<proteinExistence type="inferred from homology"/>
<keyword evidence="3" id="KW-1003">Cell membrane</keyword>
<feature type="transmembrane region" description="Helical" evidence="7">
    <location>
        <begin position="238"/>
        <end position="257"/>
    </location>
</feature>
<evidence type="ECO:0000313" key="9">
    <source>
        <dbReference type="EMBL" id="MFC3851941.1"/>
    </source>
</evidence>
<evidence type="ECO:0000256" key="2">
    <source>
        <dbReference type="ARBA" id="ARBA00005745"/>
    </source>
</evidence>
<keyword evidence="4 7" id="KW-0812">Transmembrane</keyword>
<accession>A0ABV7ZX70</accession>
<evidence type="ECO:0000256" key="1">
    <source>
        <dbReference type="ARBA" id="ARBA00004651"/>
    </source>
</evidence>
<dbReference type="Gene3D" id="1.20.81.30">
    <property type="entry name" value="Type II secretion system (T2SS), domain F"/>
    <property type="match status" value="2"/>
</dbReference>
<evidence type="ECO:0000256" key="4">
    <source>
        <dbReference type="ARBA" id="ARBA00022692"/>
    </source>
</evidence>